<protein>
    <submittedName>
        <fullName evidence="1">Uncharacterized protein</fullName>
    </submittedName>
</protein>
<evidence type="ECO:0000313" key="1">
    <source>
        <dbReference type="EMBL" id="KAI4818118.1"/>
    </source>
</evidence>
<keyword evidence="2" id="KW-1185">Reference proteome</keyword>
<comment type="caution">
    <text evidence="1">The sequence shown here is derived from an EMBL/GenBank/DDBJ whole genome shotgun (WGS) entry which is preliminary data.</text>
</comment>
<dbReference type="EMBL" id="CM043795">
    <property type="protein sequence ID" value="KAI4818118.1"/>
    <property type="molecule type" value="Genomic_DNA"/>
</dbReference>
<sequence>CKGAFAGSDHRPYSAPPDNPAHRTNRGTATEITYRALMHPRGLTHWNMKSCQCQFNKLQQNVRPTLAAVPPVSTERQRGAFSQMTALQPPFPVTSNNTYILYRARKDNRDVILRMLKETANGREKQEFLGFAAFVSGLGPHHFLPELLGAVSVQPPLMMAK</sequence>
<gene>
    <name evidence="1" type="ORF">KUCAC02_011481</name>
</gene>
<proteinExistence type="predicted"/>
<feature type="non-terminal residue" evidence="1">
    <location>
        <position position="1"/>
    </location>
</feature>
<reference evidence="1" key="1">
    <citation type="submission" date="2022-05" db="EMBL/GenBank/DDBJ databases">
        <title>Chromosome-level genome of Chaenocephalus aceratus.</title>
        <authorList>
            <person name="Park H."/>
        </authorList>
    </citation>
    <scope>NUCLEOTIDE SEQUENCE</scope>
    <source>
        <strain evidence="1">KU_202001</strain>
    </source>
</reference>
<evidence type="ECO:0000313" key="2">
    <source>
        <dbReference type="Proteomes" id="UP001057452"/>
    </source>
</evidence>
<organism evidence="1 2">
    <name type="scientific">Chaenocephalus aceratus</name>
    <name type="common">Blackfin icefish</name>
    <name type="synonym">Chaenichthys aceratus</name>
    <dbReference type="NCBI Taxonomy" id="36190"/>
    <lineage>
        <taxon>Eukaryota</taxon>
        <taxon>Metazoa</taxon>
        <taxon>Chordata</taxon>
        <taxon>Craniata</taxon>
        <taxon>Vertebrata</taxon>
        <taxon>Euteleostomi</taxon>
        <taxon>Actinopterygii</taxon>
        <taxon>Neopterygii</taxon>
        <taxon>Teleostei</taxon>
        <taxon>Neoteleostei</taxon>
        <taxon>Acanthomorphata</taxon>
        <taxon>Eupercaria</taxon>
        <taxon>Perciformes</taxon>
        <taxon>Notothenioidei</taxon>
        <taxon>Channichthyidae</taxon>
        <taxon>Chaenocephalus</taxon>
    </lineage>
</organism>
<accession>A0ACB9WVU1</accession>
<dbReference type="Proteomes" id="UP001057452">
    <property type="component" value="Chromosome 11"/>
</dbReference>
<name>A0ACB9WVU1_CHAAC</name>